<feature type="non-terminal residue" evidence="2">
    <location>
        <position position="20"/>
    </location>
</feature>
<sequence length="20" mass="2016">MARNAATGVVAPPVQPPQDP</sequence>
<evidence type="ECO:0000256" key="1">
    <source>
        <dbReference type="SAM" id="MobiDB-lite"/>
    </source>
</evidence>
<accession>A0A392W3F1</accession>
<evidence type="ECO:0000313" key="2">
    <source>
        <dbReference type="EMBL" id="MCI94926.1"/>
    </source>
</evidence>
<dbReference type="Proteomes" id="UP000265520">
    <property type="component" value="Unassembled WGS sequence"/>
</dbReference>
<evidence type="ECO:0000313" key="3">
    <source>
        <dbReference type="Proteomes" id="UP000265520"/>
    </source>
</evidence>
<name>A0A392W3F1_9FABA</name>
<keyword evidence="3" id="KW-1185">Reference proteome</keyword>
<protein>
    <submittedName>
        <fullName evidence="2">Uncharacterized protein</fullName>
    </submittedName>
</protein>
<feature type="region of interest" description="Disordered" evidence="1">
    <location>
        <begin position="1"/>
        <end position="20"/>
    </location>
</feature>
<dbReference type="AlphaFoldDB" id="A0A392W3F1"/>
<proteinExistence type="predicted"/>
<comment type="caution">
    <text evidence="2">The sequence shown here is derived from an EMBL/GenBank/DDBJ whole genome shotgun (WGS) entry which is preliminary data.</text>
</comment>
<reference evidence="2 3" key="1">
    <citation type="journal article" date="2018" name="Front. Plant Sci.">
        <title>Red Clover (Trifolium pratense) and Zigzag Clover (T. medium) - A Picture of Genomic Similarities and Differences.</title>
        <authorList>
            <person name="Dluhosova J."/>
            <person name="Istvanek J."/>
            <person name="Nedelnik J."/>
            <person name="Repkova J."/>
        </authorList>
    </citation>
    <scope>NUCLEOTIDE SEQUENCE [LARGE SCALE GENOMIC DNA]</scope>
    <source>
        <strain evidence="3">cv. 10/8</strain>
        <tissue evidence="2">Leaf</tissue>
    </source>
</reference>
<dbReference type="EMBL" id="LXQA011370489">
    <property type="protein sequence ID" value="MCI94926.1"/>
    <property type="molecule type" value="Genomic_DNA"/>
</dbReference>
<organism evidence="2 3">
    <name type="scientific">Trifolium medium</name>
    <dbReference type="NCBI Taxonomy" id="97028"/>
    <lineage>
        <taxon>Eukaryota</taxon>
        <taxon>Viridiplantae</taxon>
        <taxon>Streptophyta</taxon>
        <taxon>Embryophyta</taxon>
        <taxon>Tracheophyta</taxon>
        <taxon>Spermatophyta</taxon>
        <taxon>Magnoliopsida</taxon>
        <taxon>eudicotyledons</taxon>
        <taxon>Gunneridae</taxon>
        <taxon>Pentapetalae</taxon>
        <taxon>rosids</taxon>
        <taxon>fabids</taxon>
        <taxon>Fabales</taxon>
        <taxon>Fabaceae</taxon>
        <taxon>Papilionoideae</taxon>
        <taxon>50 kb inversion clade</taxon>
        <taxon>NPAAA clade</taxon>
        <taxon>Hologalegina</taxon>
        <taxon>IRL clade</taxon>
        <taxon>Trifolieae</taxon>
        <taxon>Trifolium</taxon>
    </lineage>
</organism>